<comment type="caution">
    <text evidence="1">The sequence shown here is derived from an EMBL/GenBank/DDBJ whole genome shotgun (WGS) entry which is preliminary data.</text>
</comment>
<dbReference type="AlphaFoldDB" id="A0A4Q2SHT0"/>
<gene>
    <name evidence="1" type="ORF">EUA94_20605</name>
</gene>
<dbReference type="RefSeq" id="WP_129428746.1">
    <property type="nucleotide sequence ID" value="NZ_SDWV01000030.1"/>
</dbReference>
<reference evidence="1 2" key="1">
    <citation type="submission" date="2019-01" db="EMBL/GenBank/DDBJ databases">
        <title>Novel species of Nocardioides.</title>
        <authorList>
            <person name="Liu Q."/>
            <person name="X Y.-H."/>
        </authorList>
    </citation>
    <scope>NUCLEOTIDE SEQUENCE [LARGE SCALE GENOMIC DNA]</scope>
    <source>
        <strain evidence="1 2">HLT2-9</strain>
    </source>
</reference>
<keyword evidence="2" id="KW-1185">Reference proteome</keyword>
<evidence type="ECO:0000313" key="2">
    <source>
        <dbReference type="Proteomes" id="UP000291101"/>
    </source>
</evidence>
<protein>
    <submittedName>
        <fullName evidence="1">Uncharacterized protein</fullName>
    </submittedName>
</protein>
<dbReference type="Proteomes" id="UP000291101">
    <property type="component" value="Unassembled WGS sequence"/>
</dbReference>
<evidence type="ECO:0000313" key="1">
    <source>
        <dbReference type="EMBL" id="RYC04461.1"/>
    </source>
</evidence>
<name>A0A4Q2SHT0_9ACTN</name>
<accession>A0A4Q2SHT0</accession>
<proteinExistence type="predicted"/>
<organism evidence="1 2">
    <name type="scientific">Nocardioides zhouii</name>
    <dbReference type="NCBI Taxonomy" id="1168729"/>
    <lineage>
        <taxon>Bacteria</taxon>
        <taxon>Bacillati</taxon>
        <taxon>Actinomycetota</taxon>
        <taxon>Actinomycetes</taxon>
        <taxon>Propionibacteriales</taxon>
        <taxon>Nocardioidaceae</taxon>
        <taxon>Nocardioides</taxon>
    </lineage>
</organism>
<sequence length="72" mass="7765">MKATVTVFEIVGVKKNGDDKLKQLGKGKIKKGTGVVRFKKALGKGKHTLVFSVKGKGKVGSGDIEKKIKLKR</sequence>
<dbReference type="EMBL" id="SDWV01000030">
    <property type="protein sequence ID" value="RYC04461.1"/>
    <property type="molecule type" value="Genomic_DNA"/>
</dbReference>